<dbReference type="CDD" id="cd01095">
    <property type="entry name" value="Nitrilotriacetate_monoxgenase"/>
    <property type="match status" value="1"/>
</dbReference>
<evidence type="ECO:0000313" key="7">
    <source>
        <dbReference type="EMBL" id="BDZ37666.1"/>
    </source>
</evidence>
<keyword evidence="3" id="KW-0560">Oxidoreductase</keyword>
<evidence type="ECO:0000313" key="8">
    <source>
        <dbReference type="Proteomes" id="UP001321543"/>
    </source>
</evidence>
<dbReference type="InterPro" id="IPR016215">
    <property type="entry name" value="NTA_MOA"/>
</dbReference>
<sequence>MTISQDGIILGAVLVGAGDGSYRGLWRDPDVPSEASTDIDWYAEQARQAEAAQFHFVFIVDSQFIDETFPPHHLNRLEPLTLLSAVAMRTERIGLAATISSTYAEPWDIARRLASLDVLSGGRAAWNIVTSMDPGTAGNFGRPAHLDGPTRYRRAAEAVRVVRRLWDSYEDDAFPRDRDTGEFLDPTRLHAVHHHGEFFDVAGPLNIQRSRQGQPVLIQAGTSEQGRQLSAEVAEIVFSFATTIAQARELADDVRERARHVGRDLSTLRFVPALSVSIGDSDEEVLALIRARRAATDDISAAARRALGNVAVDEAQLDAPVADLLRSHADVLTSTTARDFAVAAARGLTLRQWLNMQQAHWAHFCGAPHDIADEIQAWVESGAVDGFNLFVHEPQQYRRFCGEVVPILRARGLVRDRRANETLRESLGLPFPENIHTVARREGVTS</sequence>
<dbReference type="PIRSF" id="PIRSF000337">
    <property type="entry name" value="NTA_MOA"/>
    <property type="match status" value="1"/>
</dbReference>
<evidence type="ECO:0000259" key="6">
    <source>
        <dbReference type="Pfam" id="PF00296"/>
    </source>
</evidence>
<name>A0ABN6X0P3_9MICO</name>
<accession>A0ABN6X0P3</accession>
<dbReference type="PANTHER" id="PTHR30011:SF16">
    <property type="entry name" value="C2H2 FINGER DOMAIN TRANSCRIPTION FACTOR (EUROFUNG)-RELATED"/>
    <property type="match status" value="1"/>
</dbReference>
<dbReference type="SUPFAM" id="SSF51679">
    <property type="entry name" value="Bacterial luciferase-like"/>
    <property type="match status" value="1"/>
</dbReference>
<keyword evidence="1" id="KW-0285">Flavoprotein</keyword>
<comment type="similarity">
    <text evidence="5">Belongs to the NtaA/SnaA/DszA monooxygenase family.</text>
</comment>
<feature type="domain" description="Luciferase-like" evidence="6">
    <location>
        <begin position="36"/>
        <end position="383"/>
    </location>
</feature>
<evidence type="ECO:0000256" key="3">
    <source>
        <dbReference type="ARBA" id="ARBA00023002"/>
    </source>
</evidence>
<proteinExistence type="inferred from homology"/>
<evidence type="ECO:0000256" key="5">
    <source>
        <dbReference type="ARBA" id="ARBA00033748"/>
    </source>
</evidence>
<dbReference type="Gene3D" id="3.20.20.30">
    <property type="entry name" value="Luciferase-like domain"/>
    <property type="match status" value="1"/>
</dbReference>
<protein>
    <submittedName>
        <fullName evidence="7">Monooxygenase</fullName>
    </submittedName>
</protein>
<keyword evidence="2" id="KW-0288">FMN</keyword>
<dbReference type="InterPro" id="IPR036661">
    <property type="entry name" value="Luciferase-like_sf"/>
</dbReference>
<dbReference type="Proteomes" id="UP001321543">
    <property type="component" value="Chromosome"/>
</dbReference>
<dbReference type="PANTHER" id="PTHR30011">
    <property type="entry name" value="ALKANESULFONATE MONOOXYGENASE-RELATED"/>
    <property type="match status" value="1"/>
</dbReference>
<keyword evidence="8" id="KW-1185">Reference proteome</keyword>
<dbReference type="RefSeq" id="WP_286301487.1">
    <property type="nucleotide sequence ID" value="NZ_AP027728.1"/>
</dbReference>
<dbReference type="InterPro" id="IPR011251">
    <property type="entry name" value="Luciferase-like_dom"/>
</dbReference>
<organism evidence="7 8">
    <name type="scientific">Microbacterium suwonense</name>
    <dbReference type="NCBI Taxonomy" id="683047"/>
    <lineage>
        <taxon>Bacteria</taxon>
        <taxon>Bacillati</taxon>
        <taxon>Actinomycetota</taxon>
        <taxon>Actinomycetes</taxon>
        <taxon>Micrococcales</taxon>
        <taxon>Microbacteriaceae</taxon>
        <taxon>Microbacterium</taxon>
    </lineage>
</organism>
<keyword evidence="4 7" id="KW-0503">Monooxygenase</keyword>
<dbReference type="Pfam" id="PF00296">
    <property type="entry name" value="Bac_luciferase"/>
    <property type="match status" value="1"/>
</dbReference>
<dbReference type="EMBL" id="AP027728">
    <property type="protein sequence ID" value="BDZ37666.1"/>
    <property type="molecule type" value="Genomic_DNA"/>
</dbReference>
<dbReference type="InterPro" id="IPR051260">
    <property type="entry name" value="Diverse_substr_monoxygenases"/>
</dbReference>
<dbReference type="NCBIfam" id="TIGR03860">
    <property type="entry name" value="FMN_nitrolo"/>
    <property type="match status" value="1"/>
</dbReference>
<reference evidence="8" key="1">
    <citation type="journal article" date="2019" name="Int. J. Syst. Evol. Microbiol.">
        <title>The Global Catalogue of Microorganisms (GCM) 10K type strain sequencing project: providing services to taxonomists for standard genome sequencing and annotation.</title>
        <authorList>
            <consortium name="The Broad Institute Genomics Platform"/>
            <consortium name="The Broad Institute Genome Sequencing Center for Infectious Disease"/>
            <person name="Wu L."/>
            <person name="Ma J."/>
        </authorList>
    </citation>
    <scope>NUCLEOTIDE SEQUENCE [LARGE SCALE GENOMIC DNA]</scope>
    <source>
        <strain evidence="8">NBRC 106310</strain>
    </source>
</reference>
<evidence type="ECO:0000256" key="2">
    <source>
        <dbReference type="ARBA" id="ARBA00022643"/>
    </source>
</evidence>
<gene>
    <name evidence="7" type="ORF">GCM10025863_02800</name>
</gene>
<evidence type="ECO:0000256" key="4">
    <source>
        <dbReference type="ARBA" id="ARBA00023033"/>
    </source>
</evidence>
<dbReference type="GO" id="GO:0004497">
    <property type="term" value="F:monooxygenase activity"/>
    <property type="evidence" value="ECO:0007669"/>
    <property type="project" value="UniProtKB-KW"/>
</dbReference>
<evidence type="ECO:0000256" key="1">
    <source>
        <dbReference type="ARBA" id="ARBA00022630"/>
    </source>
</evidence>